<evidence type="ECO:0000313" key="2">
    <source>
        <dbReference type="Proteomes" id="UP000515679"/>
    </source>
</evidence>
<dbReference type="GO" id="GO:0016052">
    <property type="term" value="P:carbohydrate catabolic process"/>
    <property type="evidence" value="ECO:0007669"/>
    <property type="project" value="InterPro"/>
</dbReference>
<dbReference type="Proteomes" id="UP000515679">
    <property type="component" value="Chromosome"/>
</dbReference>
<sequence length="588" mass="67249">MLYQAGKREIKILGGEDRFRFSLESSERSDGIEYIRFAMRSDEPLIPKAIRLCWEYPAIDISGYWDPGANREKGIRIDFSAPFHSKATSLAPVCSLYNAAGHNRLTVALSDAMRPVLMRAGIREESAQFELSLELFTEACPPIDRYEAIIRIDTRDVFYADSLMDVGDWWASIPGYEPASVPETARLPMYSTWYSFHQQLDPAAIEEQCLLAKRLGCEAVIVDDGWQTANNERGYAYCGDWEASADRIPDMRAFVDNVHALGMKFILWYSVPFVGRHSKAWNRFEGKFINTYDGPDTAVFDPRFPEVREYLIGIYENALRDWDIDGFKLDFVDSFNLSEEMRFSLGEGRDYDSVPEAVDRLLSDVMSRLKGIKPDVMIEFRQKYVGPLMRKYGNMFRVADCPNNYSQNRIGSIDIRLLSGNTAVHSDMMMWNWNDKAENVALQFIHSLFSVPQLSVLIDRLPAEHQRVVAHWLSFWREHSELLLAGSLRPVAPDFLYPVVYADDGRRFLAAVYGEQVVRVDRKATESSLFVNGTARDSVIVELEERIEGRMTVLDCLGAVVSERQVRLDQGIHLFKVPPSGMIRIEHE</sequence>
<keyword evidence="2" id="KW-1185">Reference proteome</keyword>
<evidence type="ECO:0000313" key="1">
    <source>
        <dbReference type="EMBL" id="QMV40951.1"/>
    </source>
</evidence>
<dbReference type="InterPro" id="IPR002252">
    <property type="entry name" value="Glyco_hydro_36"/>
</dbReference>
<dbReference type="EMBL" id="CP041969">
    <property type="protein sequence ID" value="QMV40951.1"/>
    <property type="molecule type" value="Genomic_DNA"/>
</dbReference>
<name>A0A7G5BVG7_9BACL</name>
<dbReference type="CDD" id="cd14791">
    <property type="entry name" value="GH36"/>
    <property type="match status" value="1"/>
</dbReference>
<proteinExistence type="predicted"/>
<reference evidence="1 2" key="1">
    <citation type="submission" date="2019-07" db="EMBL/GenBank/DDBJ databases">
        <authorList>
            <person name="Kim J.K."/>
            <person name="Cheong H.-M."/>
            <person name="Choi Y."/>
            <person name="Hwang K.J."/>
            <person name="Lee S."/>
            <person name="Choi C."/>
        </authorList>
    </citation>
    <scope>NUCLEOTIDE SEQUENCE [LARGE SCALE GENOMIC DNA]</scope>
    <source>
        <strain evidence="1 2">KS 22</strain>
    </source>
</reference>
<dbReference type="GO" id="GO:0004557">
    <property type="term" value="F:alpha-galactosidase activity"/>
    <property type="evidence" value="ECO:0007669"/>
    <property type="project" value="InterPro"/>
</dbReference>
<dbReference type="InterPro" id="IPR013785">
    <property type="entry name" value="Aldolase_TIM"/>
</dbReference>
<organism evidence="1 2">
    <name type="scientific">Cohnella cholangitidis</name>
    <dbReference type="NCBI Taxonomy" id="2598458"/>
    <lineage>
        <taxon>Bacteria</taxon>
        <taxon>Bacillati</taxon>
        <taxon>Bacillota</taxon>
        <taxon>Bacilli</taxon>
        <taxon>Bacillales</taxon>
        <taxon>Paenibacillaceae</taxon>
        <taxon>Cohnella</taxon>
    </lineage>
</organism>
<accession>A0A7G5BVG7</accession>
<dbReference type="InterPro" id="IPR050985">
    <property type="entry name" value="Alpha-glycosidase_related"/>
</dbReference>
<dbReference type="PANTHER" id="PTHR43053">
    <property type="entry name" value="GLYCOSIDASE FAMILY 31"/>
    <property type="match status" value="1"/>
</dbReference>
<dbReference type="Pfam" id="PF02065">
    <property type="entry name" value="Melibiase"/>
    <property type="match status" value="1"/>
</dbReference>
<dbReference type="Gene3D" id="3.20.20.70">
    <property type="entry name" value="Aldolase class I"/>
    <property type="match status" value="1"/>
</dbReference>
<gene>
    <name evidence="1" type="ORF">FPL14_06795</name>
</gene>
<protein>
    <submittedName>
        <fullName evidence="1">Alpha-galactosidase</fullName>
    </submittedName>
</protein>
<dbReference type="RefSeq" id="WP_182302308.1">
    <property type="nucleotide sequence ID" value="NZ_CP041969.1"/>
</dbReference>
<dbReference type="InterPro" id="IPR017853">
    <property type="entry name" value="GH"/>
</dbReference>
<dbReference type="SUPFAM" id="SSF51445">
    <property type="entry name" value="(Trans)glycosidases"/>
    <property type="match status" value="1"/>
</dbReference>
<dbReference type="AlphaFoldDB" id="A0A7G5BVG7"/>
<dbReference type="KEGG" id="cchl:FPL14_06795"/>